<dbReference type="Gene3D" id="3.10.20.90">
    <property type="entry name" value="Phosphatidylinositol 3-kinase Catalytic Subunit, Chain A, domain 1"/>
    <property type="match status" value="1"/>
</dbReference>
<dbReference type="GO" id="GO:0002116">
    <property type="term" value="C:semaphorin receptor complex"/>
    <property type="evidence" value="ECO:0000318"/>
    <property type="project" value="GO_Central"/>
</dbReference>
<dbReference type="InParanoid" id="B3RWZ7"/>
<evidence type="ECO:0000256" key="12">
    <source>
        <dbReference type="PROSITE-ProRule" id="PRU00352"/>
    </source>
</evidence>
<dbReference type="RefSeq" id="XP_002112670.1">
    <property type="nucleotide sequence ID" value="XM_002112634.1"/>
</dbReference>
<dbReference type="GO" id="GO:0030334">
    <property type="term" value="P:regulation of cell migration"/>
    <property type="evidence" value="ECO:0000318"/>
    <property type="project" value="GO_Central"/>
</dbReference>
<evidence type="ECO:0000256" key="1">
    <source>
        <dbReference type="ARBA" id="ARBA00004251"/>
    </source>
</evidence>
<dbReference type="Gene3D" id="1.10.506.10">
    <property type="entry name" value="GTPase Activation - p120gap, domain 1"/>
    <property type="match status" value="1"/>
</dbReference>
<comment type="similarity">
    <text evidence="2">Belongs to the plexin family.</text>
</comment>
<dbReference type="InterPro" id="IPR013548">
    <property type="entry name" value="Plexin_cytoplasmic_RasGAP_dom"/>
</dbReference>
<dbReference type="STRING" id="10228.B3RWZ7"/>
<evidence type="ECO:0000256" key="8">
    <source>
        <dbReference type="ARBA" id="ARBA00023136"/>
    </source>
</evidence>
<gene>
    <name evidence="16" type="ORF">TRIADDRAFT_56941</name>
</gene>
<evidence type="ECO:0000256" key="14">
    <source>
        <dbReference type="SAM" id="SignalP"/>
    </source>
</evidence>
<dbReference type="InterPro" id="IPR008936">
    <property type="entry name" value="Rho_GTPase_activation_prot"/>
</dbReference>
<accession>B3RWZ7</accession>
<comment type="subcellular location">
    <subcellularLocation>
        <location evidence="1">Cell membrane</location>
        <topology evidence="1">Single-pass type I membrane protein</topology>
    </subcellularLocation>
</comment>
<evidence type="ECO:0000256" key="10">
    <source>
        <dbReference type="ARBA" id="ARBA00023170"/>
    </source>
</evidence>
<dbReference type="OMA" id="CIRDCTP"/>
<keyword evidence="6" id="KW-0677">Repeat</keyword>
<evidence type="ECO:0000256" key="9">
    <source>
        <dbReference type="ARBA" id="ARBA00023157"/>
    </source>
</evidence>
<evidence type="ECO:0000313" key="17">
    <source>
        <dbReference type="Proteomes" id="UP000009022"/>
    </source>
</evidence>
<dbReference type="GO" id="GO:0017154">
    <property type="term" value="F:semaphorin receptor activity"/>
    <property type="evidence" value="ECO:0000318"/>
    <property type="project" value="GO_Central"/>
</dbReference>
<dbReference type="SUPFAM" id="SSF48350">
    <property type="entry name" value="GTPase activation domain, GAP"/>
    <property type="match status" value="1"/>
</dbReference>
<evidence type="ECO:0000256" key="2">
    <source>
        <dbReference type="ARBA" id="ARBA00010297"/>
    </source>
</evidence>
<dbReference type="Pfam" id="PF01437">
    <property type="entry name" value="PSI"/>
    <property type="match status" value="1"/>
</dbReference>
<dbReference type="InterPro" id="IPR046800">
    <property type="entry name" value="Plexin_RBD"/>
</dbReference>
<keyword evidence="11" id="KW-0325">Glycoprotein</keyword>
<keyword evidence="8 13" id="KW-0472">Membrane</keyword>
<name>B3RWZ7_TRIAD</name>
<dbReference type="InterPro" id="IPR015943">
    <property type="entry name" value="WD40/YVTN_repeat-like_dom_sf"/>
</dbReference>
<dbReference type="EMBL" id="DS985245">
    <property type="protein sequence ID" value="EDV24780.1"/>
    <property type="molecule type" value="Genomic_DNA"/>
</dbReference>
<dbReference type="CDD" id="cd12205">
    <property type="entry name" value="RasGAP_plexin"/>
    <property type="match status" value="1"/>
</dbReference>
<dbReference type="PANTHER" id="PTHR22625">
    <property type="entry name" value="PLEXIN"/>
    <property type="match status" value="1"/>
</dbReference>
<dbReference type="CTD" id="6754325"/>
<dbReference type="InterPro" id="IPR036352">
    <property type="entry name" value="Semap_dom_sf"/>
</dbReference>
<evidence type="ECO:0000256" key="7">
    <source>
        <dbReference type="ARBA" id="ARBA00022989"/>
    </source>
</evidence>
<dbReference type="Proteomes" id="UP000009022">
    <property type="component" value="Unassembled WGS sequence"/>
</dbReference>
<dbReference type="SMART" id="SM00423">
    <property type="entry name" value="PSI"/>
    <property type="match status" value="3"/>
</dbReference>
<feature type="transmembrane region" description="Helical" evidence="13">
    <location>
        <begin position="1176"/>
        <end position="1200"/>
    </location>
</feature>
<evidence type="ECO:0000256" key="13">
    <source>
        <dbReference type="SAM" id="Phobius"/>
    </source>
</evidence>
<dbReference type="FunFam" id="2.60.40.10:FF:003356">
    <property type="match status" value="1"/>
</dbReference>
<protein>
    <recommendedName>
        <fullName evidence="15">Sema domain-containing protein</fullName>
    </recommendedName>
</protein>
<dbReference type="InterPro" id="IPR002909">
    <property type="entry name" value="IPT_dom"/>
</dbReference>
<organism evidence="16 17">
    <name type="scientific">Trichoplax adhaerens</name>
    <name type="common">Trichoplax reptans</name>
    <dbReference type="NCBI Taxonomy" id="10228"/>
    <lineage>
        <taxon>Eukaryota</taxon>
        <taxon>Metazoa</taxon>
        <taxon>Placozoa</taxon>
        <taxon>Uniplacotomia</taxon>
        <taxon>Trichoplacea</taxon>
        <taxon>Trichoplacidae</taxon>
        <taxon>Trichoplax</taxon>
    </lineage>
</organism>
<dbReference type="Pfam" id="PF20170">
    <property type="entry name" value="Plexin_RBD"/>
    <property type="match status" value="1"/>
</dbReference>
<dbReference type="eggNOG" id="KOG3610">
    <property type="taxonomic scope" value="Eukaryota"/>
</dbReference>
<evidence type="ECO:0000256" key="4">
    <source>
        <dbReference type="ARBA" id="ARBA00022692"/>
    </source>
</evidence>
<evidence type="ECO:0000259" key="15">
    <source>
        <dbReference type="PROSITE" id="PS51004"/>
    </source>
</evidence>
<comment type="caution">
    <text evidence="12">Lacks conserved residue(s) required for the propagation of feature annotation.</text>
</comment>
<evidence type="ECO:0000256" key="3">
    <source>
        <dbReference type="ARBA" id="ARBA00022475"/>
    </source>
</evidence>
<dbReference type="InterPro" id="IPR002165">
    <property type="entry name" value="Plexin_repeat"/>
</dbReference>
<dbReference type="PANTHER" id="PTHR22625:SF70">
    <property type="entry name" value="PLEXIN A, ISOFORM A"/>
    <property type="match status" value="1"/>
</dbReference>
<evidence type="ECO:0000256" key="11">
    <source>
        <dbReference type="ARBA" id="ARBA00023180"/>
    </source>
</evidence>
<dbReference type="Gene3D" id="2.130.10.10">
    <property type="entry name" value="YVTN repeat-like/Quinoprotein amine dehydrogenase"/>
    <property type="match status" value="1"/>
</dbReference>
<dbReference type="GeneID" id="6754325"/>
<dbReference type="GO" id="GO:0071526">
    <property type="term" value="P:semaphorin-plexin signaling pathway"/>
    <property type="evidence" value="ECO:0000318"/>
    <property type="project" value="GO_Central"/>
</dbReference>
<dbReference type="InterPro" id="IPR013783">
    <property type="entry name" value="Ig-like_fold"/>
</dbReference>
<dbReference type="InterPro" id="IPR001627">
    <property type="entry name" value="Semap_dom"/>
</dbReference>
<dbReference type="CDD" id="cd00603">
    <property type="entry name" value="IPT_PCSR"/>
    <property type="match status" value="1"/>
</dbReference>
<proteinExistence type="inferred from homology"/>
<keyword evidence="4 13" id="KW-0812">Transmembrane</keyword>
<dbReference type="OrthoDB" id="125363at2759"/>
<keyword evidence="7 13" id="KW-1133">Transmembrane helix</keyword>
<dbReference type="HOGENOM" id="CLU_001436_2_0_1"/>
<keyword evidence="9" id="KW-1015">Disulfide bond</keyword>
<dbReference type="Gene3D" id="2.60.40.10">
    <property type="entry name" value="Immunoglobulins"/>
    <property type="match status" value="3"/>
</dbReference>
<evidence type="ECO:0000256" key="5">
    <source>
        <dbReference type="ARBA" id="ARBA00022729"/>
    </source>
</evidence>
<dbReference type="InterPro" id="IPR014756">
    <property type="entry name" value="Ig_E-set"/>
</dbReference>
<feature type="signal peptide" evidence="14">
    <location>
        <begin position="1"/>
        <end position="31"/>
    </location>
</feature>
<dbReference type="InterPro" id="IPR031148">
    <property type="entry name" value="Plexin"/>
</dbReference>
<dbReference type="KEGG" id="tad:TRIADDRAFT_56941"/>
<dbReference type="SUPFAM" id="SSF81296">
    <property type="entry name" value="E set domains"/>
    <property type="match status" value="4"/>
</dbReference>
<dbReference type="CDD" id="cd11236">
    <property type="entry name" value="Sema_plexin_like"/>
    <property type="match status" value="1"/>
</dbReference>
<keyword evidence="3" id="KW-1003">Cell membrane</keyword>
<keyword evidence="10" id="KW-0675">Receptor</keyword>
<reference evidence="16 17" key="1">
    <citation type="journal article" date="2008" name="Nature">
        <title>The Trichoplax genome and the nature of placozoans.</title>
        <authorList>
            <person name="Srivastava M."/>
            <person name="Begovic E."/>
            <person name="Chapman J."/>
            <person name="Putnam N.H."/>
            <person name="Hellsten U."/>
            <person name="Kawashima T."/>
            <person name="Kuo A."/>
            <person name="Mitros T."/>
            <person name="Salamov A."/>
            <person name="Carpenter M.L."/>
            <person name="Signorovitch A.Y."/>
            <person name="Moreno M.A."/>
            <person name="Kamm K."/>
            <person name="Grimwood J."/>
            <person name="Schmutz J."/>
            <person name="Shapiro H."/>
            <person name="Grigoriev I.V."/>
            <person name="Buss L.W."/>
            <person name="Schierwater B."/>
            <person name="Dellaporta S.L."/>
            <person name="Rokhsar D.S."/>
        </authorList>
    </citation>
    <scope>NUCLEOTIDE SEQUENCE [LARGE SCALE GENOMIC DNA]</scope>
    <source>
        <strain evidence="16 17">Grell-BS-1999</strain>
    </source>
</reference>
<dbReference type="InterPro" id="IPR016201">
    <property type="entry name" value="PSI"/>
</dbReference>
<keyword evidence="17" id="KW-1185">Reference proteome</keyword>
<keyword evidence="5 14" id="KW-0732">Signal</keyword>
<evidence type="ECO:0000313" key="16">
    <source>
        <dbReference type="EMBL" id="EDV24780.1"/>
    </source>
</evidence>
<dbReference type="SMART" id="SM00429">
    <property type="entry name" value="IPT"/>
    <property type="match status" value="4"/>
</dbReference>
<dbReference type="GO" id="GO:0005886">
    <property type="term" value="C:plasma membrane"/>
    <property type="evidence" value="ECO:0000318"/>
    <property type="project" value="GO_Central"/>
</dbReference>
<dbReference type="Pfam" id="PF08337">
    <property type="entry name" value="Plexin_cytopl"/>
    <property type="match status" value="1"/>
</dbReference>
<dbReference type="SUPFAM" id="SSF103575">
    <property type="entry name" value="Plexin repeat"/>
    <property type="match status" value="1"/>
</dbReference>
<dbReference type="PROSITE" id="PS51004">
    <property type="entry name" value="SEMA"/>
    <property type="match status" value="1"/>
</dbReference>
<dbReference type="SMART" id="SM00630">
    <property type="entry name" value="Sema"/>
    <property type="match status" value="1"/>
</dbReference>
<dbReference type="FunFam" id="2.60.40.10:FF:004873">
    <property type="match status" value="1"/>
</dbReference>
<evidence type="ECO:0000256" key="6">
    <source>
        <dbReference type="ARBA" id="ARBA00022737"/>
    </source>
</evidence>
<dbReference type="SUPFAM" id="SSF101912">
    <property type="entry name" value="Sema domain"/>
    <property type="match status" value="1"/>
</dbReference>
<feature type="chain" id="PRO_5002797024" description="Sema domain-containing protein" evidence="14">
    <location>
        <begin position="32"/>
        <end position="1839"/>
    </location>
</feature>
<dbReference type="Pfam" id="PF01833">
    <property type="entry name" value="TIG"/>
    <property type="match status" value="3"/>
</dbReference>
<dbReference type="Pfam" id="PF01403">
    <property type="entry name" value="Sema"/>
    <property type="match status" value="1"/>
</dbReference>
<dbReference type="FunFam" id="2.60.40.10:FF:000203">
    <property type="entry name" value="Plexin B2"/>
    <property type="match status" value="1"/>
</dbReference>
<feature type="domain" description="Sema" evidence="15">
    <location>
        <begin position="20"/>
        <end position="492"/>
    </location>
</feature>
<dbReference type="PhylomeDB" id="B3RWZ7"/>
<sequence length="1839" mass="205376">MATINCNNRKLLLLLLLQWITLLNYYPSCHGQEVFDIERLQSDNIQHVVIHQVNGDVYVGATNTIVKLTANLTWQSNSTTGPQMDNPLCLPDTNCNHPRKLTDNINKLLLINYQGNSLITCGSVFLGRCQLRDLKTLANRQEPTISVASNDPNATTYGFIGAGPDHENVLYVGATHTQHGGGDWYKVVLAVSTRRLKHISVTEVALSVYDNTNSQFNYDDPNYYIDYHYGFISGSYSYFLTVQKGVVINGFNSVIDQRYESRVVRLCSADATYTSYVETPLKCLGRNNINYNLLQAAYTIKPGSSLATSLGITTREDIIIGVFAASTTPSSKIPSTSSAVCIFTIAQVNKVLRDTIRNCLAGGISRGLPWDTKGAGSKKCTKVDLNTVPECSRRYLSNPRIGGNISVTTTAVREYSNRLLTSIVAFSADSTTLAFIGTSDGDIVKLSINSKSIATQYFEEHVAQLPINSLAFAKDSGKYYAATSKTVHRLPLEKCQQYLDCNQCILSADPLCGWCVFDNRCSRKSSCVKNTYWLGRGDTSRCINITSISPSSVSIESQATVSIKMLNLNSLPILSYTCSYGSNYGEYTASLLPGSSDTLQCLTPRYVALSNAVPVHGYKNIPLSVSVNLANSVKRITIANRVIQFYNCTSYQSSCATCTTSPFNCVWCLYDYTCNSNANTCSTVSIGRNSAWRSSICPVIQASKISLPLNIRREIIISVMFYDCQFRSSDCGLCLSFRYEGGSECGWCQGATSMCSTRDQCSSNNRWIGYRCPNPTITSISPSYGPLEGGTPITIKGINLGSRFSDVTHITVGRIKCQTIPNNYKISHQIVCITGNSSNNLSSRIHLDVFGITISSQENFHYLNPIVKQIFPIRGPKSGGSVLTIMGNNLNVGNNVVVTAAGIPCKLLWRNESKIECITSRLSQIIATPSKGNRMAPLAAGSVVISYDGKAHRKSSESFVYTNDPTFTDLNPPRTIQSGGLTIKITGSNFNSIVKPVMFVILWLKSGNRTVYSDSVCDNSIPTGATMYCKSPNISPYVNRSTLSSQEIKANIGFIMDGVKSMERLYVAQRKESAIALSPDPVIFKFGRNPHKHEGKILAINGSNLIEAATRSDYRVHIGNHECQVYTVKEKAILCELPVNKISTRAGEDYPNVHVSIGNLKFHVGRLRYEVKEFPVIPLTIGSIAGGAVLIIVTILVIIYHRRKVKSNKEHVLNIRQKYDEMGQTLAGECRRAFTELQTGMCDLANDLDVSGAPQHPFRVYIHKMLFPNVKHGEMHPVFAPISVRGSRKSRLEDSLSSFLDLLLRDKFLITFIATLEKQPDFKPKDKCNIASFLIVALHENMDYVTKVLMKLLIEMIRKLPPKGQPQLFLKRNDSITEKLLSNWLALCLYQYSNKRFGQPLYLLYHAIKQQISKGPVDQKTGEARYCLSEEKLLREQVDETEISVMASIGDGQQISLKLFDCDTITQAKEKILDAIYINQPYSARPSVAEFELEAVTVRHGQPPYRLPMFDEDSSNEVYENGWYKLNTIGHYKITDNTTLKLHRVYNRNSDTFSISTTYQYTRPSRNQLHARYNNVSNQVTLGGNKENLSQPLPNQVREKAFHLMKHSDSNTTNERILPEAFLMCLLLTKGTLQQYTQDLFESLFTLPHHSNTFPLAIKYLFDFLNSQASQMQFNDPAVVKSWKNNTLPLRYYINIIRNPQFLFDIDKSPIVDSCLSVISQAFGDACSVSDTKVSKDSPSNRLLYAREIPRYRDKVAEFYKSIQNLPTVSEKEMMKEMKLLSETLKDDLDKSSALLQLYDYAYSNIKAFEDNLRNANLVHLFDVFVNRVVNGLQEDSTC</sequence>